<protein>
    <submittedName>
        <fullName evidence="7">Glutathione-binding protein gsiB</fullName>
    </submittedName>
</protein>
<dbReference type="Pfam" id="PF00496">
    <property type="entry name" value="SBP_bac_5"/>
    <property type="match status" value="1"/>
</dbReference>
<accession>A0A380W4B9</accession>
<name>A0A380W4B9_AFIFE</name>
<dbReference type="AlphaFoldDB" id="A0A380W4B9"/>
<feature type="signal peptide" evidence="5">
    <location>
        <begin position="1"/>
        <end position="30"/>
    </location>
</feature>
<dbReference type="GO" id="GO:1904680">
    <property type="term" value="F:peptide transmembrane transporter activity"/>
    <property type="evidence" value="ECO:0007669"/>
    <property type="project" value="TreeGrafter"/>
</dbReference>
<dbReference type="InterPro" id="IPR030678">
    <property type="entry name" value="Peptide/Ni-bd"/>
</dbReference>
<dbReference type="Gene3D" id="3.40.190.10">
    <property type="entry name" value="Periplasmic binding protein-like II"/>
    <property type="match status" value="1"/>
</dbReference>
<sequence length="530" mass="58726">MMRRGETRRRVRAAIVAACLTIIGVQPAFAGRANDTLVVAIEGEIPTLDHLYTTARDTIVVSELTDDGLFYVDPDTLAYVPLVAESYVQVDDKTIDVTIRPGVRFHDGSPLTADDVVYTYNWVIDPATNTNRGRLIANWLGSVERTGPMTVRFRLKHPYPLAIRDMAFSVQLRKAGSYQGADGKPNPNAESLSLNGAGPYKVVDFQPGKSVTLERFDDYYAGSPKGRPAIKTMIFRTIPDLSTQQAELVSGTVDWMYNVPADVAANIGATGYAVHLTGPTLRVNFIPLDAAGLTGADNPLTKLDVRRAMIHAINRQAIVKYLVQGDAEVIDSACHPLQFGCEQDVHKYPYDPAEARRLLAKAGYPDGFEFELWSYRERQVAEAIAADLAKVGIRAKLRFVTLTTLNQARKKHRVPAFFASWESGSTADTATIAETHWSLKSDRNLSNDAFVARNMEAAAKTIDPEERKRLYSEALRRIADQAYWIPLYTYSQNYLVSKDLAYPVPKDGLPRLFRAHWRTAPAKSSPAKGS</sequence>
<evidence type="ECO:0000313" key="7">
    <source>
        <dbReference type="EMBL" id="SUU82967.1"/>
    </source>
</evidence>
<dbReference type="InterPro" id="IPR039424">
    <property type="entry name" value="SBP_5"/>
</dbReference>
<proteinExistence type="inferred from homology"/>
<dbReference type="Proteomes" id="UP000254343">
    <property type="component" value="Unassembled WGS sequence"/>
</dbReference>
<reference evidence="7 8" key="1">
    <citation type="submission" date="2018-06" db="EMBL/GenBank/DDBJ databases">
        <authorList>
            <consortium name="Pathogen Informatics"/>
            <person name="Doyle S."/>
        </authorList>
    </citation>
    <scope>NUCLEOTIDE SEQUENCE [LARGE SCALE GENOMIC DNA]</scope>
    <source>
        <strain evidence="7 8">NCTC12722</strain>
    </source>
</reference>
<comment type="subcellular location">
    <subcellularLocation>
        <location evidence="1">Periplasm</location>
    </subcellularLocation>
</comment>
<evidence type="ECO:0000256" key="3">
    <source>
        <dbReference type="ARBA" id="ARBA00022448"/>
    </source>
</evidence>
<evidence type="ECO:0000313" key="8">
    <source>
        <dbReference type="Proteomes" id="UP000254343"/>
    </source>
</evidence>
<dbReference type="GO" id="GO:0030288">
    <property type="term" value="C:outer membrane-bounded periplasmic space"/>
    <property type="evidence" value="ECO:0007669"/>
    <property type="project" value="UniProtKB-ARBA"/>
</dbReference>
<evidence type="ECO:0000256" key="4">
    <source>
        <dbReference type="ARBA" id="ARBA00022729"/>
    </source>
</evidence>
<dbReference type="Gene3D" id="3.90.76.10">
    <property type="entry name" value="Dipeptide-binding Protein, Domain 1"/>
    <property type="match status" value="1"/>
</dbReference>
<gene>
    <name evidence="7" type="primary">gsiB</name>
    <name evidence="7" type="ORF">NCTC12722_00126</name>
</gene>
<dbReference type="Gene3D" id="3.10.105.10">
    <property type="entry name" value="Dipeptide-binding Protein, Domain 3"/>
    <property type="match status" value="1"/>
</dbReference>
<dbReference type="PANTHER" id="PTHR30290">
    <property type="entry name" value="PERIPLASMIC BINDING COMPONENT OF ABC TRANSPORTER"/>
    <property type="match status" value="1"/>
</dbReference>
<organism evidence="7 8">
    <name type="scientific">Afipia felis</name>
    <name type="common">Cat scratch disease bacillus</name>
    <dbReference type="NCBI Taxonomy" id="1035"/>
    <lineage>
        <taxon>Bacteria</taxon>
        <taxon>Pseudomonadati</taxon>
        <taxon>Pseudomonadota</taxon>
        <taxon>Alphaproteobacteria</taxon>
        <taxon>Hyphomicrobiales</taxon>
        <taxon>Nitrobacteraceae</taxon>
        <taxon>Afipia</taxon>
    </lineage>
</organism>
<keyword evidence="3" id="KW-0813">Transport</keyword>
<dbReference type="SUPFAM" id="SSF53850">
    <property type="entry name" value="Periplasmic binding protein-like II"/>
    <property type="match status" value="1"/>
</dbReference>
<feature type="domain" description="Solute-binding protein family 5" evidence="6">
    <location>
        <begin position="79"/>
        <end position="432"/>
    </location>
</feature>
<comment type="similarity">
    <text evidence="2">Belongs to the bacterial solute-binding protein 5 family.</text>
</comment>
<dbReference type="PANTHER" id="PTHR30290:SF9">
    <property type="entry name" value="OLIGOPEPTIDE-BINDING PROTEIN APPA"/>
    <property type="match status" value="1"/>
</dbReference>
<evidence type="ECO:0000256" key="2">
    <source>
        <dbReference type="ARBA" id="ARBA00005695"/>
    </source>
</evidence>
<evidence type="ECO:0000256" key="1">
    <source>
        <dbReference type="ARBA" id="ARBA00004418"/>
    </source>
</evidence>
<evidence type="ECO:0000259" key="6">
    <source>
        <dbReference type="Pfam" id="PF00496"/>
    </source>
</evidence>
<dbReference type="GO" id="GO:0015833">
    <property type="term" value="P:peptide transport"/>
    <property type="evidence" value="ECO:0007669"/>
    <property type="project" value="TreeGrafter"/>
</dbReference>
<dbReference type="CDD" id="cd08515">
    <property type="entry name" value="PBP2_NikA_DppA_OppA_like_10"/>
    <property type="match status" value="1"/>
</dbReference>
<dbReference type="EMBL" id="UIGB01000001">
    <property type="protein sequence ID" value="SUU82967.1"/>
    <property type="molecule type" value="Genomic_DNA"/>
</dbReference>
<dbReference type="InterPro" id="IPR000914">
    <property type="entry name" value="SBP_5_dom"/>
</dbReference>
<dbReference type="PIRSF" id="PIRSF002741">
    <property type="entry name" value="MppA"/>
    <property type="match status" value="1"/>
</dbReference>
<keyword evidence="4 5" id="KW-0732">Signal</keyword>
<evidence type="ECO:0000256" key="5">
    <source>
        <dbReference type="SAM" id="SignalP"/>
    </source>
</evidence>
<feature type="chain" id="PRO_5016772847" evidence="5">
    <location>
        <begin position="31"/>
        <end position="530"/>
    </location>
</feature>
<dbReference type="GO" id="GO:0043190">
    <property type="term" value="C:ATP-binding cassette (ABC) transporter complex"/>
    <property type="evidence" value="ECO:0007669"/>
    <property type="project" value="InterPro"/>
</dbReference>